<name>A0A1Y1JU92_PLAGO</name>
<dbReference type="GeneID" id="39744781"/>
<keyword evidence="3" id="KW-1185">Reference proteome</keyword>
<accession>A0A1Y1JU92</accession>
<reference evidence="3" key="1">
    <citation type="submission" date="2017-04" db="EMBL/GenBank/DDBJ databases">
        <title>Plasmodium gonderi genome.</title>
        <authorList>
            <person name="Arisue N."/>
            <person name="Honma H."/>
            <person name="Kawai S."/>
            <person name="Tougan T."/>
            <person name="Tanabe K."/>
            <person name="Horii T."/>
        </authorList>
    </citation>
    <scope>NUCLEOTIDE SEQUENCE [LARGE SCALE GENOMIC DNA]</scope>
    <source>
        <strain evidence="3">ATCC 30045</strain>
    </source>
</reference>
<keyword evidence="1" id="KW-0812">Transmembrane</keyword>
<protein>
    <submittedName>
        <fullName evidence="2">Variable surface protein</fullName>
    </submittedName>
</protein>
<evidence type="ECO:0000313" key="2">
    <source>
        <dbReference type="EMBL" id="GAW83973.1"/>
    </source>
</evidence>
<sequence length="371" mass="43583">MTNLALKFRQLENQYPFLSKVWDVHDNFDEPVDVSTTNILYHRFCNPIESFVRKDKKKHFEVCVKLVRNLKLFCNNPGECKFNLKDCNNLNNWLFISIVKYKLNPYIFNSIFHLIKRISPNLTYLNECPYYFYGKNYLKPLSIVMLNIFESNIDLIRATLIGPKDKIYCSCQDFVYKLVKAYRNINSKYCPAGSINLRGNKEKTCSFLRNFEIAYDTYLIKDELIQQKKIQLPSLNPEEDMASFLCTPDVDIQQSLDTNKEQILPEEPVDLIQSEFDEEIILLPDSESLFTSVSIKSILPTAIVTTASVFSFLFLIYKFNPISNMFHSRKRVKKMTNIYEANNIKALLNHKHNTVDMNSYNQRYDIAYRNI</sequence>
<dbReference type="OrthoDB" id="384458at2759"/>
<evidence type="ECO:0000313" key="3">
    <source>
        <dbReference type="Proteomes" id="UP000195521"/>
    </source>
</evidence>
<dbReference type="RefSeq" id="XP_028546562.1">
    <property type="nucleotide sequence ID" value="XM_028690761.1"/>
</dbReference>
<organism evidence="2 3">
    <name type="scientific">Plasmodium gonderi</name>
    <dbReference type="NCBI Taxonomy" id="77519"/>
    <lineage>
        <taxon>Eukaryota</taxon>
        <taxon>Sar</taxon>
        <taxon>Alveolata</taxon>
        <taxon>Apicomplexa</taxon>
        <taxon>Aconoidasida</taxon>
        <taxon>Haemosporida</taxon>
        <taxon>Plasmodiidae</taxon>
        <taxon>Plasmodium</taxon>
        <taxon>Plasmodium (Plasmodium)</taxon>
    </lineage>
</organism>
<evidence type="ECO:0000256" key="1">
    <source>
        <dbReference type="SAM" id="Phobius"/>
    </source>
</evidence>
<proteinExistence type="predicted"/>
<comment type="caution">
    <text evidence="2">The sequence shown here is derived from an EMBL/GenBank/DDBJ whole genome shotgun (WGS) entry which is preliminary data.</text>
</comment>
<dbReference type="EMBL" id="BDQF01000045">
    <property type="protein sequence ID" value="GAW83973.1"/>
    <property type="molecule type" value="Genomic_DNA"/>
</dbReference>
<keyword evidence="1" id="KW-1133">Transmembrane helix</keyword>
<dbReference type="InterPro" id="IPR008780">
    <property type="entry name" value="Plasmodium_Vir"/>
</dbReference>
<feature type="transmembrane region" description="Helical" evidence="1">
    <location>
        <begin position="298"/>
        <end position="317"/>
    </location>
</feature>
<dbReference type="AlphaFoldDB" id="A0A1Y1JU92"/>
<gene>
    <name evidence="2" type="ORF">PGO_000375</name>
</gene>
<dbReference type="Pfam" id="PF05795">
    <property type="entry name" value="Plasmodium_Vir"/>
    <property type="match status" value="1"/>
</dbReference>
<dbReference type="OMA" id="NINSKYC"/>
<dbReference type="Proteomes" id="UP000195521">
    <property type="component" value="Unassembled WGS sequence"/>
</dbReference>
<keyword evidence="1" id="KW-0472">Membrane</keyword>